<dbReference type="GO" id="GO:0004315">
    <property type="term" value="F:3-oxoacyl-[acyl-carrier-protein] synthase activity"/>
    <property type="evidence" value="ECO:0007669"/>
    <property type="project" value="InterPro"/>
</dbReference>
<dbReference type="PANTHER" id="PTHR43091:SF1">
    <property type="entry name" value="BETA-KETOACYL-[ACYL-CARRIER-PROTEIN] SYNTHASE III, CHLOROPLASTIC"/>
    <property type="match status" value="1"/>
</dbReference>
<evidence type="ECO:0000259" key="9">
    <source>
        <dbReference type="Pfam" id="PF08545"/>
    </source>
</evidence>
<evidence type="ECO:0000256" key="3">
    <source>
        <dbReference type="ARBA" id="ARBA00022516"/>
    </source>
</evidence>
<evidence type="ECO:0000256" key="4">
    <source>
        <dbReference type="ARBA" id="ARBA00022679"/>
    </source>
</evidence>
<dbReference type="EMBL" id="CP144695">
    <property type="protein sequence ID" value="WVZ07055.1"/>
    <property type="molecule type" value="Genomic_DNA"/>
</dbReference>
<reference evidence="10 11" key="1">
    <citation type="journal article" date="2023" name="Life. Sci Alliance">
        <title>Evolutionary insights into 3D genome organization and epigenetic landscape of Vigna mungo.</title>
        <authorList>
            <person name="Junaid A."/>
            <person name="Singh B."/>
            <person name="Bhatia S."/>
        </authorList>
    </citation>
    <scope>NUCLEOTIDE SEQUENCE [LARGE SCALE GENOMIC DNA]</scope>
    <source>
        <strain evidence="10">Urdbean</strain>
    </source>
</reference>
<comment type="similarity">
    <text evidence="2">Belongs to the thiolase-like superfamily. FabH family.</text>
</comment>
<evidence type="ECO:0000256" key="7">
    <source>
        <dbReference type="ARBA" id="ARBA00023160"/>
    </source>
</evidence>
<proteinExistence type="inferred from homology"/>
<keyword evidence="6" id="KW-0443">Lipid metabolism</keyword>
<dbReference type="GO" id="GO:0009507">
    <property type="term" value="C:chloroplast"/>
    <property type="evidence" value="ECO:0007669"/>
    <property type="project" value="TreeGrafter"/>
</dbReference>
<dbReference type="PANTHER" id="PTHR43091">
    <property type="entry name" value="3-OXOACYL-[ACYL-CARRIER-PROTEIN] SYNTHASE"/>
    <property type="match status" value="1"/>
</dbReference>
<dbReference type="GO" id="GO:0006633">
    <property type="term" value="P:fatty acid biosynthetic process"/>
    <property type="evidence" value="ECO:0007669"/>
    <property type="project" value="UniProtKB-KW"/>
</dbReference>
<evidence type="ECO:0000313" key="11">
    <source>
        <dbReference type="Proteomes" id="UP001374535"/>
    </source>
</evidence>
<feature type="domain" description="Beta-ketoacyl-[acyl-carrier-protein] synthase III N-terminal" evidence="9">
    <location>
        <begin position="67"/>
        <end position="146"/>
    </location>
</feature>
<evidence type="ECO:0000256" key="6">
    <source>
        <dbReference type="ARBA" id="ARBA00023098"/>
    </source>
</evidence>
<dbReference type="AlphaFoldDB" id="A0AAQ3NC64"/>
<evidence type="ECO:0008006" key="12">
    <source>
        <dbReference type="Google" id="ProtNLM"/>
    </source>
</evidence>
<dbReference type="InterPro" id="IPR013751">
    <property type="entry name" value="ACP_syn_III_N"/>
</dbReference>
<dbReference type="Pfam" id="PF08545">
    <property type="entry name" value="ACP_syn_III"/>
    <property type="match status" value="1"/>
</dbReference>
<protein>
    <recommendedName>
        <fullName evidence="12">Beta-ketoacyl-[acyl-carrier-protein] synthase III</fullName>
    </recommendedName>
</protein>
<dbReference type="SUPFAM" id="SSF53901">
    <property type="entry name" value="Thiolase-like"/>
    <property type="match status" value="1"/>
</dbReference>
<organism evidence="10 11">
    <name type="scientific">Vigna mungo</name>
    <name type="common">Black gram</name>
    <name type="synonym">Phaseolus mungo</name>
    <dbReference type="NCBI Taxonomy" id="3915"/>
    <lineage>
        <taxon>Eukaryota</taxon>
        <taxon>Viridiplantae</taxon>
        <taxon>Streptophyta</taxon>
        <taxon>Embryophyta</taxon>
        <taxon>Tracheophyta</taxon>
        <taxon>Spermatophyta</taxon>
        <taxon>Magnoliopsida</taxon>
        <taxon>eudicotyledons</taxon>
        <taxon>Gunneridae</taxon>
        <taxon>Pentapetalae</taxon>
        <taxon>rosids</taxon>
        <taxon>fabids</taxon>
        <taxon>Fabales</taxon>
        <taxon>Fabaceae</taxon>
        <taxon>Papilionoideae</taxon>
        <taxon>50 kb inversion clade</taxon>
        <taxon>NPAAA clade</taxon>
        <taxon>indigoferoid/millettioid clade</taxon>
        <taxon>Phaseoleae</taxon>
        <taxon>Vigna</taxon>
    </lineage>
</organism>
<dbReference type="InterPro" id="IPR013747">
    <property type="entry name" value="ACP_syn_III_C"/>
</dbReference>
<keyword evidence="5" id="KW-0276">Fatty acid metabolism</keyword>
<gene>
    <name evidence="10" type="ORF">V8G54_020401</name>
</gene>
<keyword evidence="4" id="KW-0808">Transferase</keyword>
<keyword evidence="7" id="KW-0275">Fatty acid biosynthesis</keyword>
<evidence type="ECO:0000259" key="8">
    <source>
        <dbReference type="Pfam" id="PF08541"/>
    </source>
</evidence>
<feature type="domain" description="Beta-ketoacyl-[acyl-carrier-protein] synthase III C-terminal" evidence="8">
    <location>
        <begin position="195"/>
        <end position="267"/>
    </location>
</feature>
<dbReference type="Pfam" id="PF08541">
    <property type="entry name" value="ACP_syn_III_C"/>
    <property type="match status" value="1"/>
</dbReference>
<keyword evidence="11" id="KW-1185">Reference proteome</keyword>
<evidence type="ECO:0000313" key="10">
    <source>
        <dbReference type="EMBL" id="WVZ07055.1"/>
    </source>
</evidence>
<dbReference type="Gene3D" id="3.40.47.10">
    <property type="match status" value="2"/>
</dbReference>
<evidence type="ECO:0000256" key="1">
    <source>
        <dbReference type="ARBA" id="ARBA00005194"/>
    </source>
</evidence>
<comment type="pathway">
    <text evidence="1">Lipid metabolism; fatty acid biosynthesis.</text>
</comment>
<dbReference type="CDD" id="cd00830">
    <property type="entry name" value="KAS_III"/>
    <property type="match status" value="1"/>
</dbReference>
<name>A0AAQ3NC64_VIGMU</name>
<keyword evidence="3" id="KW-0444">Lipid biosynthesis</keyword>
<sequence>MLIAVLAGKDNLTTLAVEAARKALEMAKVDSDDLDLILMCTSTPEDLFGSAPQISKQLGCKTNPLSYDITAACSGFVLGLISAACHIRGGGFNNVLVIGADALSRYVDWTDRGTCILFGDAAGAVLLQGCNTEEDGLFGFDLHSDGNGQRHLNATIKENESYNALDSNGSVLGFPPKPFSYSCIQMNGKEVFRFAANQRIIDAVATRLELPSERVISNLGNYGNTSAASIPLALDEAVRSGKVQAGQTIATAGFGAGLTWGSAIVRWC</sequence>
<evidence type="ECO:0000256" key="2">
    <source>
        <dbReference type="ARBA" id="ARBA00008642"/>
    </source>
</evidence>
<dbReference type="InterPro" id="IPR016039">
    <property type="entry name" value="Thiolase-like"/>
</dbReference>
<dbReference type="Proteomes" id="UP001374535">
    <property type="component" value="Chromosome 6"/>
</dbReference>
<accession>A0AAQ3NC64</accession>
<evidence type="ECO:0000256" key="5">
    <source>
        <dbReference type="ARBA" id="ARBA00022832"/>
    </source>
</evidence>